<dbReference type="EC" id="2.4.1.-" evidence="5"/>
<evidence type="ECO:0000256" key="4">
    <source>
        <dbReference type="RuleBase" id="RU003718"/>
    </source>
</evidence>
<dbReference type="Proteomes" id="UP001064489">
    <property type="component" value="Chromosome 4"/>
</dbReference>
<evidence type="ECO:0000256" key="1">
    <source>
        <dbReference type="ARBA" id="ARBA00009995"/>
    </source>
</evidence>
<evidence type="ECO:0000256" key="2">
    <source>
        <dbReference type="ARBA" id="ARBA00022676"/>
    </source>
</evidence>
<proteinExistence type="inferred from homology"/>
<dbReference type="CDD" id="cd03784">
    <property type="entry name" value="GT1_Gtf-like"/>
    <property type="match status" value="1"/>
</dbReference>
<evidence type="ECO:0000256" key="3">
    <source>
        <dbReference type="ARBA" id="ARBA00022679"/>
    </source>
</evidence>
<dbReference type="PANTHER" id="PTHR48047">
    <property type="entry name" value="GLYCOSYLTRANSFERASE"/>
    <property type="match status" value="1"/>
</dbReference>
<dbReference type="Pfam" id="PF00201">
    <property type="entry name" value="UDPGT"/>
    <property type="match status" value="1"/>
</dbReference>
<protein>
    <recommendedName>
        <fullName evidence="5">Glycosyltransferase</fullName>
        <ecNumber evidence="5">2.4.1.-</ecNumber>
    </recommendedName>
</protein>
<dbReference type="PROSITE" id="PS00375">
    <property type="entry name" value="UDPGT"/>
    <property type="match status" value="1"/>
</dbReference>
<keyword evidence="7" id="KW-1185">Reference proteome</keyword>
<dbReference type="InterPro" id="IPR002213">
    <property type="entry name" value="UDP_glucos_trans"/>
</dbReference>
<evidence type="ECO:0000313" key="7">
    <source>
        <dbReference type="Proteomes" id="UP001064489"/>
    </source>
</evidence>
<dbReference type="GO" id="GO:0035251">
    <property type="term" value="F:UDP-glucosyltransferase activity"/>
    <property type="evidence" value="ECO:0007669"/>
    <property type="project" value="TreeGrafter"/>
</dbReference>
<keyword evidence="2 4" id="KW-0328">Glycosyltransferase</keyword>
<name>A0AAD5NVA2_ACENE</name>
<dbReference type="InterPro" id="IPR035595">
    <property type="entry name" value="UDP_glycos_trans_CS"/>
</dbReference>
<accession>A0AAD5NVA2</accession>
<keyword evidence="3 4" id="KW-0808">Transferase</keyword>
<comment type="similarity">
    <text evidence="1 4">Belongs to the UDP-glycosyltransferase family.</text>
</comment>
<dbReference type="FunFam" id="3.40.50.2000:FF:000071">
    <property type="entry name" value="Glycosyltransferase"/>
    <property type="match status" value="1"/>
</dbReference>
<comment type="caution">
    <text evidence="6">The sequence shown here is derived from an EMBL/GenBank/DDBJ whole genome shotgun (WGS) entry which is preliminary data.</text>
</comment>
<dbReference type="SUPFAM" id="SSF53756">
    <property type="entry name" value="UDP-Glycosyltransferase/glycogen phosphorylase"/>
    <property type="match status" value="1"/>
</dbReference>
<sequence length="494" mass="55135">MSSEICQLQVFFFPFMAHGHMIPTVDMAKLFGTRGVKTSIITTPANAPLFANPIQRSNDLGIDMDLKIIKFPYVEAGLPEGCENVDATTNSTDPIKSMEMAIKFLKATAMLQEPLEQLLRECRPDCLVADIFFPWANDSAAKFGIPRLVFHGTGFFSLCTTACMTMYEPHKQVSSDSEPFVVPGLPGDIKLTRKQLPDMMKSNHETDITKMLKASKEAELKSYGVVINSFYELEPVYADYYRNVLGMKAWHVGPVSLCNEDKACRGKQASIDEDECLKWLNSKEPNSVVYICFGSVANFNSDQLMEIATGLEASGQDFIWVVRKDKKDQLEKEDWLPEGFEKRLEGKGLIIRGWAPQVLILEHEAVGGFVTHCGWNSTLEGVIAGVPMVTWPVSAEQFYNEKLVTEVLKIGVSVGVQQWARLVGDFVKREAIEKAVKEVMVGDRAGEMRCRNKALGDMARRAIEKEGSSYSDLNALIEELSNTRDLLKLITVIS</sequence>
<dbReference type="EMBL" id="JAJSOW010000101">
    <property type="protein sequence ID" value="KAI9181537.1"/>
    <property type="molecule type" value="Genomic_DNA"/>
</dbReference>
<dbReference type="AlphaFoldDB" id="A0AAD5NVA2"/>
<organism evidence="6 7">
    <name type="scientific">Acer negundo</name>
    <name type="common">Box elder</name>
    <dbReference type="NCBI Taxonomy" id="4023"/>
    <lineage>
        <taxon>Eukaryota</taxon>
        <taxon>Viridiplantae</taxon>
        <taxon>Streptophyta</taxon>
        <taxon>Embryophyta</taxon>
        <taxon>Tracheophyta</taxon>
        <taxon>Spermatophyta</taxon>
        <taxon>Magnoliopsida</taxon>
        <taxon>eudicotyledons</taxon>
        <taxon>Gunneridae</taxon>
        <taxon>Pentapetalae</taxon>
        <taxon>rosids</taxon>
        <taxon>malvids</taxon>
        <taxon>Sapindales</taxon>
        <taxon>Sapindaceae</taxon>
        <taxon>Hippocastanoideae</taxon>
        <taxon>Acereae</taxon>
        <taxon>Acer</taxon>
    </lineage>
</organism>
<evidence type="ECO:0000256" key="5">
    <source>
        <dbReference type="RuleBase" id="RU362057"/>
    </source>
</evidence>
<dbReference type="Gene3D" id="3.40.50.2000">
    <property type="entry name" value="Glycogen Phosphorylase B"/>
    <property type="match status" value="2"/>
</dbReference>
<evidence type="ECO:0000313" key="6">
    <source>
        <dbReference type="EMBL" id="KAI9181537.1"/>
    </source>
</evidence>
<reference evidence="6" key="2">
    <citation type="submission" date="2023-02" db="EMBL/GenBank/DDBJ databases">
        <authorList>
            <person name="Swenson N.G."/>
            <person name="Wegrzyn J.L."/>
            <person name="Mcevoy S.L."/>
        </authorList>
    </citation>
    <scope>NUCLEOTIDE SEQUENCE</scope>
    <source>
        <strain evidence="6">91603</strain>
        <tissue evidence="6">Leaf</tissue>
    </source>
</reference>
<gene>
    <name evidence="6" type="ORF">LWI28_015910</name>
</gene>
<reference evidence="6" key="1">
    <citation type="journal article" date="2022" name="Plant J.">
        <title>Strategies of tolerance reflected in two North American maple genomes.</title>
        <authorList>
            <person name="McEvoy S.L."/>
            <person name="Sezen U.U."/>
            <person name="Trouern-Trend A."/>
            <person name="McMahon S.M."/>
            <person name="Schaberg P.G."/>
            <person name="Yang J."/>
            <person name="Wegrzyn J.L."/>
            <person name="Swenson N.G."/>
        </authorList>
    </citation>
    <scope>NUCLEOTIDE SEQUENCE</scope>
    <source>
        <strain evidence="6">91603</strain>
    </source>
</reference>
<dbReference type="PANTHER" id="PTHR48047:SF45">
    <property type="entry name" value="SCOPOLETIN GLUCOSYLTRANSFERASE-LIKE"/>
    <property type="match status" value="1"/>
</dbReference>
<dbReference type="FunFam" id="3.40.50.2000:FF:000047">
    <property type="entry name" value="Glycosyltransferase"/>
    <property type="match status" value="1"/>
</dbReference>